<keyword evidence="3 7" id="KW-1003">Cell membrane</keyword>
<evidence type="ECO:0000256" key="5">
    <source>
        <dbReference type="ARBA" id="ARBA00022989"/>
    </source>
</evidence>
<evidence type="ECO:0000313" key="10">
    <source>
        <dbReference type="Proteomes" id="UP001549291"/>
    </source>
</evidence>
<evidence type="ECO:0000256" key="6">
    <source>
        <dbReference type="ARBA" id="ARBA00023136"/>
    </source>
</evidence>
<gene>
    <name evidence="7" type="primary">flhA</name>
    <name evidence="9" type="ORF">ABIF63_002808</name>
</gene>
<feature type="transmembrane region" description="Helical" evidence="7">
    <location>
        <begin position="49"/>
        <end position="69"/>
    </location>
</feature>
<comment type="caution">
    <text evidence="7">Lacks conserved residue(s) required for the propagation of feature annotation.</text>
</comment>
<keyword evidence="7" id="KW-0653">Protein transport</keyword>
<keyword evidence="7" id="KW-0813">Transport</keyword>
<feature type="transmembrane region" description="Helical" evidence="7">
    <location>
        <begin position="182"/>
        <end position="203"/>
    </location>
</feature>
<dbReference type="Gene3D" id="3.40.30.60">
    <property type="entry name" value="FHIPEP family, domain 1"/>
    <property type="match status" value="1"/>
</dbReference>
<keyword evidence="9" id="KW-0282">Flagellum</keyword>
<keyword evidence="9" id="KW-0969">Cilium</keyword>
<feature type="transmembrane region" description="Helical" evidence="7">
    <location>
        <begin position="260"/>
        <end position="277"/>
    </location>
</feature>
<feature type="transmembrane region" description="Helical" evidence="7">
    <location>
        <begin position="89"/>
        <end position="112"/>
    </location>
</feature>
<keyword evidence="9" id="KW-0966">Cell projection</keyword>
<feature type="transmembrane region" description="Helical" evidence="7">
    <location>
        <begin position="223"/>
        <end position="240"/>
    </location>
</feature>
<proteinExistence type="inferred from homology"/>
<evidence type="ECO:0000256" key="3">
    <source>
        <dbReference type="ARBA" id="ARBA00022475"/>
    </source>
</evidence>
<protein>
    <recommendedName>
        <fullName evidence="7">Flagellar biosynthesis protein FlhA</fullName>
    </recommendedName>
</protein>
<keyword evidence="10" id="KW-1185">Reference proteome</keyword>
<evidence type="ECO:0000256" key="2">
    <source>
        <dbReference type="ARBA" id="ARBA00008835"/>
    </source>
</evidence>
<dbReference type="InterPro" id="IPR042196">
    <property type="entry name" value="FHIPEP_4"/>
</dbReference>
<dbReference type="PIRSF" id="PIRSF005419">
    <property type="entry name" value="FlhA"/>
    <property type="match status" value="1"/>
</dbReference>
<dbReference type="InterPro" id="IPR006301">
    <property type="entry name" value="FlhA"/>
</dbReference>
<feature type="transmembrane region" description="Helical" evidence="7">
    <location>
        <begin position="14"/>
        <end position="37"/>
    </location>
</feature>
<reference evidence="9 10" key="1">
    <citation type="submission" date="2024-06" db="EMBL/GenBank/DDBJ databases">
        <title>Genomic Encyclopedia of Type Strains, Phase V (KMG-V): Genome sequencing to study the core and pangenomes of soil and plant-associated prokaryotes.</title>
        <authorList>
            <person name="Whitman W."/>
        </authorList>
    </citation>
    <scope>NUCLEOTIDE SEQUENCE [LARGE SCALE GENOMIC DNA]</scope>
    <source>
        <strain evidence="9 10">USDA 160</strain>
    </source>
</reference>
<evidence type="ECO:0000256" key="4">
    <source>
        <dbReference type="ARBA" id="ARBA00022692"/>
    </source>
</evidence>
<dbReference type="PRINTS" id="PR00949">
    <property type="entry name" value="TYPE3IMAPROT"/>
</dbReference>
<comment type="function">
    <text evidence="7">Required for formation of the rod structure of the flagellar apparatus. Together with FliI and FliH, may constitute the export apparatus of flagellin.</text>
</comment>
<keyword evidence="7" id="KW-1005">Bacterial flagellum biogenesis</keyword>
<dbReference type="InterPro" id="IPR042194">
    <property type="entry name" value="FHIPEP_1"/>
</dbReference>
<evidence type="ECO:0000313" key="9">
    <source>
        <dbReference type="EMBL" id="MET4718702.1"/>
    </source>
</evidence>
<dbReference type="Pfam" id="PF00771">
    <property type="entry name" value="FHIPEP"/>
    <property type="match status" value="1"/>
</dbReference>
<comment type="caution">
    <text evidence="9">The sequence shown here is derived from an EMBL/GenBank/DDBJ whole genome shotgun (WGS) entry which is preliminary data.</text>
</comment>
<accession>A0ABV2RPD6</accession>
<evidence type="ECO:0000256" key="1">
    <source>
        <dbReference type="ARBA" id="ARBA00004651"/>
    </source>
</evidence>
<keyword evidence="5 7" id="KW-1133">Transmembrane helix</keyword>
<sequence>MAMLTILFLPIPPILIDLGLAFSIALSALILMVALWIQRPLDFSAFPTVLLIATILRLALNVATTRLILSRGGEGEQAAGHVVAGFSKFVMGGDFVIGLIIFAILVTVNFVVITKGATRIAEVGARFTLDAIPGKQMAIDADLSAGLIDDKEAQRRRRELEEESAFFGAMDGASKFVRGDAIAGLIITAINIFGGIIIGVTHHGLTLARAADVYTKLSVGDGLVSQMPALIVSLSAGLLVSKGGTRGSAEQAVLRQLSGYPRAVSAAALMMFVLALMPGLPMAPFFLLGGVMAFVGYSLPRRQAARERKEEARKADERAHADAKESVKESLKTAEIEVSLGGHLSVHMLGARTELGHRVSKLRKKFAKQYGFVIPEIKLSDNLSIDPKGYQIRIHDTRIAHGELRLGEVLVLVDKDGKPDVPGEEVIEPAFGMKALWVTEAFTDEVKRQGCKPVDNLSVLLTHLSEVLRANLAQLLSYKDMRGLLDRLDPEYKRLVEDLCPSQISYSGLLAILKILLAERVSIRNLHLILEAIAEIAPHVRRSEQVAEHVRTRLAQQICGDLSDNGVLNVVRLGNRWDLAFHQSLKRDAKGEVFEFDADPRLIEQFATEASGAIRKFTENGTSVVLAVTPEARPYVRMILERVFPTLPVLSHVEVARSAEIRALGAIS</sequence>
<dbReference type="EMBL" id="JBEPTQ010000002">
    <property type="protein sequence ID" value="MET4718702.1"/>
    <property type="molecule type" value="Genomic_DNA"/>
</dbReference>
<name>A0ABV2RPD6_BRAJP</name>
<dbReference type="InterPro" id="IPR001712">
    <property type="entry name" value="T3SS_FHIPEP"/>
</dbReference>
<keyword evidence="4 7" id="KW-0812">Transmembrane</keyword>
<dbReference type="Gene3D" id="3.40.50.12790">
    <property type="entry name" value="FHIPEP family, domain 4"/>
    <property type="match status" value="1"/>
</dbReference>
<dbReference type="NCBIfam" id="TIGR01398">
    <property type="entry name" value="FlhA"/>
    <property type="match status" value="1"/>
</dbReference>
<dbReference type="Gene3D" id="1.10.8.540">
    <property type="entry name" value="FHIPEP family, domain 3"/>
    <property type="match status" value="1"/>
</dbReference>
<dbReference type="PANTHER" id="PTHR30161:SF1">
    <property type="entry name" value="FLAGELLAR BIOSYNTHESIS PROTEIN FLHA-RELATED"/>
    <property type="match status" value="1"/>
</dbReference>
<evidence type="ECO:0000256" key="8">
    <source>
        <dbReference type="SAM" id="MobiDB-lite"/>
    </source>
</evidence>
<evidence type="ECO:0000256" key="7">
    <source>
        <dbReference type="RuleBase" id="RU364093"/>
    </source>
</evidence>
<organism evidence="9 10">
    <name type="scientific">Bradyrhizobium japonicum</name>
    <dbReference type="NCBI Taxonomy" id="375"/>
    <lineage>
        <taxon>Bacteria</taxon>
        <taxon>Pseudomonadati</taxon>
        <taxon>Pseudomonadota</taxon>
        <taxon>Alphaproteobacteria</taxon>
        <taxon>Hyphomicrobiales</taxon>
        <taxon>Nitrobacteraceae</taxon>
        <taxon>Bradyrhizobium</taxon>
    </lineage>
</organism>
<comment type="similarity">
    <text evidence="2 7">Belongs to the FHIPEP (flagella/HR/invasion proteins export pore) family.</text>
</comment>
<keyword evidence="7" id="KW-1006">Bacterial flagellum protein export</keyword>
<comment type="subcellular location">
    <subcellularLocation>
        <location evidence="1 7">Cell membrane</location>
        <topology evidence="1 7">Multi-pass membrane protein</topology>
    </subcellularLocation>
</comment>
<feature type="region of interest" description="Disordered" evidence="8">
    <location>
        <begin position="308"/>
        <end position="327"/>
    </location>
</feature>
<keyword evidence="6 7" id="KW-0472">Membrane</keyword>
<dbReference type="Proteomes" id="UP001549291">
    <property type="component" value="Unassembled WGS sequence"/>
</dbReference>
<dbReference type="InterPro" id="IPR042193">
    <property type="entry name" value="FHIPEP_3"/>
</dbReference>
<dbReference type="PANTHER" id="PTHR30161">
    <property type="entry name" value="FLAGELLAR EXPORT PROTEIN, MEMBRANE FLHA SUBUNIT-RELATED"/>
    <property type="match status" value="1"/>
</dbReference>